<dbReference type="Gene3D" id="1.20.140.10">
    <property type="entry name" value="Butyryl-CoA Dehydrogenase, subunit A, domain 3"/>
    <property type="match status" value="1"/>
</dbReference>
<dbReference type="SUPFAM" id="SSF56645">
    <property type="entry name" value="Acyl-CoA dehydrogenase NM domain-like"/>
    <property type="match status" value="1"/>
</dbReference>
<dbReference type="OrthoDB" id="538336at2759"/>
<dbReference type="Proteomes" id="UP000053477">
    <property type="component" value="Unassembled WGS sequence"/>
</dbReference>
<dbReference type="PANTHER" id="PTHR10909:SF382">
    <property type="entry name" value="ACYL-COENZYME A OXIDASE"/>
    <property type="match status" value="1"/>
</dbReference>
<dbReference type="GO" id="GO:0003997">
    <property type="term" value="F:acyl-CoA oxidase activity"/>
    <property type="evidence" value="ECO:0007669"/>
    <property type="project" value="InterPro"/>
</dbReference>
<dbReference type="AlphaFoldDB" id="A0A0H2RTZ5"/>
<dbReference type="InterPro" id="IPR036250">
    <property type="entry name" value="AcylCo_DH-like_C"/>
</dbReference>
<dbReference type="SUPFAM" id="SSF47203">
    <property type="entry name" value="Acyl-CoA dehydrogenase C-terminal domain-like"/>
    <property type="match status" value="1"/>
</dbReference>
<sequence>MLSSLSCKTQKLVQTPLFKPSHVHLDVKARTKLVYERARAIAQVYDLTLEDVAGLTEKFWEVTADHISAVDTQAMILLSIQCNLAAGTLAPYAESRPELRPLLKQILDFNISAQFLLTELGHGLDARHLETTATLLPSGEYDLHTPSLEAAKFMPPTGLVDGLDRVGIVVARLIVCGEDRGLRAFIVPISNNNAMCQGVTSRRLPGRPGTETLDLAITSFNHVLLPHSALLGSHDKPTDPKQNFLSCIHRAEVGSLSMSLVAIPALSVSAYIAAKYSLSRTIPSPSGTSSLWSLRTQQIPILRAFAQVAVMKAFAREAICLYKDYKLDHRVRAGIATCVKAFFVQQSQESLVELSEACGAQGLFFHDQITSVQLAMRGMFIAEGDMLALCIRLASELLIGRYGLPAPRYPSFLLALHEASILKHCQKLLKEVGGDHRSEAFNRRILPLCRPLVEAISYRMAYEAALDSGVVHKPLLDLFEAAAVRRNGAWFAQHQQLNMCIQRQQDIEEAAVTAALPFVERYMNETEAAAYAQAPGLTKESLSAFVEGLEHFDGKACSNLARL</sequence>
<dbReference type="InParanoid" id="A0A0H2RTZ5"/>
<dbReference type="PANTHER" id="PTHR10909">
    <property type="entry name" value="ELECTRON TRANSPORT OXIDOREDUCTASE"/>
    <property type="match status" value="1"/>
</dbReference>
<name>A0A0H2RTZ5_9AGAM</name>
<protein>
    <submittedName>
        <fullName evidence="1">Acyl-CoA dehydrogenase NM domain-like protein</fullName>
    </submittedName>
</protein>
<proteinExistence type="predicted"/>
<keyword evidence="2" id="KW-1185">Reference proteome</keyword>
<dbReference type="InterPro" id="IPR009100">
    <property type="entry name" value="AcylCoA_DH/oxidase_NM_dom_sf"/>
</dbReference>
<organism evidence="1 2">
    <name type="scientific">Schizopora paradoxa</name>
    <dbReference type="NCBI Taxonomy" id="27342"/>
    <lineage>
        <taxon>Eukaryota</taxon>
        <taxon>Fungi</taxon>
        <taxon>Dikarya</taxon>
        <taxon>Basidiomycota</taxon>
        <taxon>Agaricomycotina</taxon>
        <taxon>Agaricomycetes</taxon>
        <taxon>Hymenochaetales</taxon>
        <taxon>Schizoporaceae</taxon>
        <taxon>Schizopora</taxon>
    </lineage>
</organism>
<dbReference type="Gene3D" id="2.40.110.10">
    <property type="entry name" value="Butyryl-CoA Dehydrogenase, subunit A, domain 2"/>
    <property type="match status" value="1"/>
</dbReference>
<dbReference type="GO" id="GO:0033540">
    <property type="term" value="P:fatty acid beta-oxidation using acyl-CoA oxidase"/>
    <property type="evidence" value="ECO:0007669"/>
    <property type="project" value="TreeGrafter"/>
</dbReference>
<dbReference type="EMBL" id="KQ085929">
    <property type="protein sequence ID" value="KLO15455.1"/>
    <property type="molecule type" value="Genomic_DNA"/>
</dbReference>
<dbReference type="GO" id="GO:0055088">
    <property type="term" value="P:lipid homeostasis"/>
    <property type="evidence" value="ECO:0007669"/>
    <property type="project" value="TreeGrafter"/>
</dbReference>
<evidence type="ECO:0000313" key="1">
    <source>
        <dbReference type="EMBL" id="KLO15455.1"/>
    </source>
</evidence>
<dbReference type="STRING" id="27342.A0A0H2RTZ5"/>
<evidence type="ECO:0000313" key="2">
    <source>
        <dbReference type="Proteomes" id="UP000053477"/>
    </source>
</evidence>
<dbReference type="GO" id="GO:0005504">
    <property type="term" value="F:fatty acid binding"/>
    <property type="evidence" value="ECO:0007669"/>
    <property type="project" value="TreeGrafter"/>
</dbReference>
<dbReference type="InterPro" id="IPR046373">
    <property type="entry name" value="Acyl-CoA_Oxase/DH_mid-dom_sf"/>
</dbReference>
<dbReference type="GO" id="GO:0071949">
    <property type="term" value="F:FAD binding"/>
    <property type="evidence" value="ECO:0007669"/>
    <property type="project" value="InterPro"/>
</dbReference>
<gene>
    <name evidence="1" type="ORF">SCHPADRAFT_262554</name>
</gene>
<accession>A0A0H2RTZ5</accession>
<dbReference type="InterPro" id="IPR012258">
    <property type="entry name" value="Acyl-CoA_oxidase"/>
</dbReference>
<dbReference type="GO" id="GO:0005777">
    <property type="term" value="C:peroxisome"/>
    <property type="evidence" value="ECO:0007669"/>
    <property type="project" value="InterPro"/>
</dbReference>
<reference evidence="1 2" key="1">
    <citation type="submission" date="2015-04" db="EMBL/GenBank/DDBJ databases">
        <title>Complete genome sequence of Schizopora paradoxa KUC8140, a cosmopolitan wood degrader in East Asia.</title>
        <authorList>
            <consortium name="DOE Joint Genome Institute"/>
            <person name="Min B."/>
            <person name="Park H."/>
            <person name="Jang Y."/>
            <person name="Kim J.-J."/>
            <person name="Kim K.H."/>
            <person name="Pangilinan J."/>
            <person name="Lipzen A."/>
            <person name="Riley R."/>
            <person name="Grigoriev I.V."/>
            <person name="Spatafora J.W."/>
            <person name="Choi I.-G."/>
        </authorList>
    </citation>
    <scope>NUCLEOTIDE SEQUENCE [LARGE SCALE GENOMIC DNA]</scope>
    <source>
        <strain evidence="1 2">KUC8140</strain>
    </source>
</reference>